<name>A0A136Q133_9FIRM</name>
<evidence type="ECO:0000313" key="4">
    <source>
        <dbReference type="EMBL" id="KXK64392.1"/>
    </source>
</evidence>
<organism evidence="4 5">
    <name type="scientific">Christensenella minuta</name>
    <dbReference type="NCBI Taxonomy" id="626937"/>
    <lineage>
        <taxon>Bacteria</taxon>
        <taxon>Bacillati</taxon>
        <taxon>Bacillota</taxon>
        <taxon>Clostridia</taxon>
        <taxon>Christensenellales</taxon>
        <taxon>Christensenellaceae</taxon>
        <taxon>Christensenella</taxon>
    </lineage>
</organism>
<dbReference type="Gene3D" id="3.90.550.10">
    <property type="entry name" value="Spore Coat Polysaccharide Biosynthesis Protein SpsA, Chain A"/>
    <property type="match status" value="1"/>
</dbReference>
<dbReference type="InterPro" id="IPR050065">
    <property type="entry name" value="GlmU-like"/>
</dbReference>
<accession>A0A136Q133</accession>
<dbReference type="AlphaFoldDB" id="A0A136Q133"/>
<dbReference type="Pfam" id="PF12804">
    <property type="entry name" value="NTP_transf_3"/>
    <property type="match status" value="1"/>
</dbReference>
<dbReference type="PANTHER" id="PTHR43584">
    <property type="entry name" value="NUCLEOTIDYL TRANSFERASE"/>
    <property type="match status" value="1"/>
</dbReference>
<evidence type="ECO:0000313" key="5">
    <source>
        <dbReference type="Proteomes" id="UP000070366"/>
    </source>
</evidence>
<sequence length="241" mass="27653">MRALILAAGKGTRIARALSGQPKSMVHIGDRPLITHTVELLKKAGIGHIGVAVGYQHTMIMEEIQKYEVEFFYNPFFDVTNSIASAWFAKDFISTEDDLMIMNGDLFMEECMLKSILGEKASPVLFADSSRKDEADYKLCYENDLLLKYGKDLTGNDITGEYIGIAKIGREFIPTFKEHLEFMISQQKHEAWWEDVLYDLSGETDIYVKELTEGFWAEVDYIEDYERIKDYQKQLSHKSAE</sequence>
<dbReference type="GO" id="GO:0016779">
    <property type="term" value="F:nucleotidyltransferase activity"/>
    <property type="evidence" value="ECO:0007669"/>
    <property type="project" value="UniProtKB-KW"/>
</dbReference>
<keyword evidence="1" id="KW-0808">Transferase</keyword>
<keyword evidence="5" id="KW-1185">Reference proteome</keyword>
<feature type="domain" description="MobA-like NTP transferase" evidence="3">
    <location>
        <begin position="3"/>
        <end position="126"/>
    </location>
</feature>
<proteinExistence type="predicted"/>
<dbReference type="InterPro" id="IPR025877">
    <property type="entry name" value="MobA-like_NTP_Trfase"/>
</dbReference>
<comment type="caution">
    <text evidence="4">The sequence shown here is derived from an EMBL/GenBank/DDBJ whole genome shotgun (WGS) entry which is preliminary data.</text>
</comment>
<evidence type="ECO:0000256" key="2">
    <source>
        <dbReference type="ARBA" id="ARBA00022695"/>
    </source>
</evidence>
<dbReference type="SUPFAM" id="SSF53448">
    <property type="entry name" value="Nucleotide-diphospho-sugar transferases"/>
    <property type="match status" value="1"/>
</dbReference>
<dbReference type="Proteomes" id="UP000070366">
    <property type="component" value="Unassembled WGS sequence"/>
</dbReference>
<dbReference type="InterPro" id="IPR029044">
    <property type="entry name" value="Nucleotide-diphossugar_trans"/>
</dbReference>
<keyword evidence="2" id="KW-0548">Nucleotidyltransferase</keyword>
<evidence type="ECO:0000259" key="3">
    <source>
        <dbReference type="Pfam" id="PF12804"/>
    </source>
</evidence>
<dbReference type="RefSeq" id="WP_066521982.1">
    <property type="nucleotide sequence ID" value="NZ_CABMOF010000007.1"/>
</dbReference>
<dbReference type="EMBL" id="LSZW01000064">
    <property type="protein sequence ID" value="KXK64392.1"/>
    <property type="molecule type" value="Genomic_DNA"/>
</dbReference>
<dbReference type="PANTHER" id="PTHR43584:SF8">
    <property type="entry name" value="N-ACETYLMURAMATE ALPHA-1-PHOSPHATE URIDYLYLTRANSFERASE"/>
    <property type="match status" value="1"/>
</dbReference>
<dbReference type="STRING" id="626937.HMPREF3293_02471"/>
<reference evidence="4 5" key="1">
    <citation type="submission" date="2016-02" db="EMBL/GenBank/DDBJ databases">
        <authorList>
            <person name="Wen L."/>
            <person name="He K."/>
            <person name="Yang H."/>
        </authorList>
    </citation>
    <scope>NUCLEOTIDE SEQUENCE [LARGE SCALE GENOMIC DNA]</scope>
    <source>
        <strain evidence="4 5">DSM 22607</strain>
    </source>
</reference>
<dbReference type="OrthoDB" id="9813612at2"/>
<dbReference type="CDD" id="cd02523">
    <property type="entry name" value="PC_cytidylyltransferase"/>
    <property type="match status" value="1"/>
</dbReference>
<protein>
    <recommendedName>
        <fullName evidence="3">MobA-like NTP transferase domain-containing protein</fullName>
    </recommendedName>
</protein>
<evidence type="ECO:0000256" key="1">
    <source>
        <dbReference type="ARBA" id="ARBA00022679"/>
    </source>
</evidence>
<dbReference type="PATRIC" id="fig|626937.4.peg.2429"/>
<gene>
    <name evidence="4" type="ORF">HMPREF3293_02471</name>
</gene>
<dbReference type="KEGG" id="cmiu:B1H56_01040"/>